<dbReference type="EMBL" id="PYAL01000004">
    <property type="protein sequence ID" value="RXN87983.1"/>
    <property type="molecule type" value="Genomic_DNA"/>
</dbReference>
<evidence type="ECO:0000313" key="2">
    <source>
        <dbReference type="Proteomes" id="UP000290849"/>
    </source>
</evidence>
<sequence>MDNVTTQSPKAALKPCPFCGGEPVIDACDRLIAIKCETCRYSRAFSGLLQTKESSVRISDQEFYHKDAHEQAIASWNTRAQPQQEGEPVLAAAMALLVAGGFVAQAKVDEAIQIALNTPGMAQQQDAKDAGWQSIASAPKDGSYLLLRGKGDHRIADGYWLQAAYNGVGAWVWPYVHSEPMMWMPIPAMSAAPSMNGGEGG</sequence>
<keyword evidence="2" id="KW-1185">Reference proteome</keyword>
<dbReference type="Pfam" id="PF14354">
    <property type="entry name" value="Lar_restr_allev"/>
    <property type="match status" value="1"/>
</dbReference>
<dbReference type="InterPro" id="IPR019908">
    <property type="entry name" value="Toxin_RalR"/>
</dbReference>
<accession>A0A4Q1HJT8</accession>
<reference evidence="1 2" key="1">
    <citation type="journal article" date="2017" name="Int. J. Syst. Evol. Microbiol.">
        <title>Achromobacter aloeverae sp. nov., isolated from the root of Aloe vera (L.) Burm.f.</title>
        <authorList>
            <person name="Kuncharoen N."/>
            <person name="Muramatsu Y."/>
            <person name="Shibata C."/>
            <person name="Kamakura Y."/>
            <person name="Nakagawa Y."/>
            <person name="Tanasupawat S."/>
        </authorList>
    </citation>
    <scope>NUCLEOTIDE SEQUENCE [LARGE SCALE GENOMIC DNA]</scope>
    <source>
        <strain evidence="1 2">AVA-1</strain>
    </source>
</reference>
<protein>
    <recommendedName>
        <fullName evidence="3">DUF551 domain-containing protein</fullName>
    </recommendedName>
</protein>
<name>A0A4Q1HJT8_9BURK</name>
<evidence type="ECO:0000313" key="1">
    <source>
        <dbReference type="EMBL" id="RXN87983.1"/>
    </source>
</evidence>
<comment type="caution">
    <text evidence="1">The sequence shown here is derived from an EMBL/GenBank/DDBJ whole genome shotgun (WGS) entry which is preliminary data.</text>
</comment>
<evidence type="ECO:0008006" key="3">
    <source>
        <dbReference type="Google" id="ProtNLM"/>
    </source>
</evidence>
<dbReference type="AlphaFoldDB" id="A0A4Q1HJT8"/>
<gene>
    <name evidence="1" type="ORF">C7R54_15515</name>
</gene>
<dbReference type="Proteomes" id="UP000290849">
    <property type="component" value="Unassembled WGS sequence"/>
</dbReference>
<proteinExistence type="predicted"/>
<dbReference type="NCBIfam" id="TIGR03655">
    <property type="entry name" value="anti_R_Lar"/>
    <property type="match status" value="1"/>
</dbReference>
<organism evidence="1 2">
    <name type="scientific">Achromobacter aloeverae</name>
    <dbReference type="NCBI Taxonomy" id="1750518"/>
    <lineage>
        <taxon>Bacteria</taxon>
        <taxon>Pseudomonadati</taxon>
        <taxon>Pseudomonadota</taxon>
        <taxon>Betaproteobacteria</taxon>
        <taxon>Burkholderiales</taxon>
        <taxon>Alcaligenaceae</taxon>
        <taxon>Achromobacter</taxon>
    </lineage>
</organism>